<name>A0A6I8MEG3_9CORY</name>
<accession>A0A6I8MEG3</accession>
<proteinExistence type="predicted"/>
<evidence type="ECO:0000313" key="2">
    <source>
        <dbReference type="Proteomes" id="UP000423525"/>
    </source>
</evidence>
<dbReference type="AlphaFoldDB" id="A0A6I8MEG3"/>
<evidence type="ECO:0000313" key="1">
    <source>
        <dbReference type="EMBL" id="VZH84592.1"/>
    </source>
</evidence>
<dbReference type="Proteomes" id="UP000423525">
    <property type="component" value="Chromosome"/>
</dbReference>
<gene>
    <name evidence="1" type="ORF">FRC0190_00606</name>
</gene>
<sequence>MLVKHALVLDENAMIVPYSPERDIRVFEHCS</sequence>
<dbReference type="KEGG" id="crf:FRC0190_00606"/>
<dbReference type="EMBL" id="LR738855">
    <property type="protein sequence ID" value="VZH84592.1"/>
    <property type="molecule type" value="Genomic_DNA"/>
</dbReference>
<organism evidence="1 2">
    <name type="scientific">Corynebacterium rouxii</name>
    <dbReference type="NCBI Taxonomy" id="2719119"/>
    <lineage>
        <taxon>Bacteria</taxon>
        <taxon>Bacillati</taxon>
        <taxon>Actinomycetota</taxon>
        <taxon>Actinomycetes</taxon>
        <taxon>Mycobacteriales</taxon>
        <taxon>Corynebacteriaceae</taxon>
        <taxon>Corynebacterium</taxon>
    </lineage>
</organism>
<reference evidence="1 2" key="1">
    <citation type="submission" date="2019-11" db="EMBL/GenBank/DDBJ databases">
        <authorList>
            <person name="Brisse S."/>
        </authorList>
    </citation>
    <scope>NUCLEOTIDE SEQUENCE [LARGE SCALE GENOMIC DNA]</scope>
    <source>
        <strain evidence="1">FRC0190</strain>
    </source>
</reference>
<protein>
    <submittedName>
        <fullName evidence="1">DNA polymerase Y family protein</fullName>
    </submittedName>
</protein>